<keyword evidence="11" id="KW-1185">Reference proteome</keyword>
<keyword evidence="6" id="KW-0653">Protein transport</keyword>
<proteinExistence type="inferred from homology"/>
<dbReference type="GO" id="GO:0017038">
    <property type="term" value="P:protein import"/>
    <property type="evidence" value="ECO:0007669"/>
    <property type="project" value="TreeGrafter"/>
</dbReference>
<dbReference type="PANTHER" id="PTHR30625:SF3">
    <property type="entry name" value="TOL-PAL SYSTEM PROTEIN TOLQ"/>
    <property type="match status" value="1"/>
</dbReference>
<dbReference type="Proteomes" id="UP000475117">
    <property type="component" value="Chromosome"/>
</dbReference>
<evidence type="ECO:0000256" key="6">
    <source>
        <dbReference type="RuleBase" id="RU004057"/>
    </source>
</evidence>
<feature type="compositionally biased region" description="Acidic residues" evidence="7">
    <location>
        <begin position="295"/>
        <end position="313"/>
    </location>
</feature>
<feature type="transmembrane region" description="Helical" evidence="8">
    <location>
        <begin position="189"/>
        <end position="215"/>
    </location>
</feature>
<name>A0A6B3L5G6_9BACT</name>
<accession>A0A6B3L5G6</accession>
<keyword evidence="2" id="KW-1003">Cell membrane</keyword>
<feature type="transmembrane region" description="Helical" evidence="8">
    <location>
        <begin position="148"/>
        <end position="169"/>
    </location>
</feature>
<dbReference type="GO" id="GO:0005886">
    <property type="term" value="C:plasma membrane"/>
    <property type="evidence" value="ECO:0007669"/>
    <property type="project" value="UniProtKB-SubCell"/>
</dbReference>
<keyword evidence="3 8" id="KW-0812">Transmembrane</keyword>
<reference evidence="10 11" key="1">
    <citation type="submission" date="2020-12" db="EMBL/GenBank/DDBJ databases">
        <title>Sulforoseuscoccus oceanibium gen. nov., sp. nov., a representative of the phylum Verrucomicrobia with special cytoplasmic membrane, and proposal of Sulforoseuscoccusaceae fam. nov.</title>
        <authorList>
            <person name="Xi F."/>
        </authorList>
    </citation>
    <scope>NUCLEOTIDE SEQUENCE [LARGE SCALE GENOMIC DNA]</scope>
    <source>
        <strain evidence="10 11">T37</strain>
    </source>
</reference>
<evidence type="ECO:0000256" key="7">
    <source>
        <dbReference type="SAM" id="MobiDB-lite"/>
    </source>
</evidence>
<keyword evidence="6" id="KW-0813">Transport</keyword>
<dbReference type="InterPro" id="IPR050790">
    <property type="entry name" value="ExbB/TolQ_transport"/>
</dbReference>
<keyword evidence="4 8" id="KW-1133">Transmembrane helix</keyword>
<feature type="domain" description="MotA/TolQ/ExbB proton channel" evidence="9">
    <location>
        <begin position="106"/>
        <end position="226"/>
    </location>
</feature>
<evidence type="ECO:0000256" key="2">
    <source>
        <dbReference type="ARBA" id="ARBA00022475"/>
    </source>
</evidence>
<dbReference type="InterPro" id="IPR002898">
    <property type="entry name" value="MotA_ExbB_proton_chnl"/>
</dbReference>
<feature type="region of interest" description="Disordered" evidence="7">
    <location>
        <begin position="267"/>
        <end position="319"/>
    </location>
</feature>
<evidence type="ECO:0000313" key="11">
    <source>
        <dbReference type="Proteomes" id="UP000475117"/>
    </source>
</evidence>
<protein>
    <submittedName>
        <fullName evidence="10">MotA/TolQ/ExbB proton channel family protein</fullName>
    </submittedName>
</protein>
<evidence type="ECO:0000256" key="8">
    <source>
        <dbReference type="SAM" id="Phobius"/>
    </source>
</evidence>
<evidence type="ECO:0000259" key="9">
    <source>
        <dbReference type="Pfam" id="PF01618"/>
    </source>
</evidence>
<dbReference type="PANTHER" id="PTHR30625">
    <property type="entry name" value="PROTEIN TOLQ"/>
    <property type="match status" value="1"/>
</dbReference>
<keyword evidence="5 8" id="KW-0472">Membrane</keyword>
<comment type="similarity">
    <text evidence="6">Belongs to the exbB/tolQ family.</text>
</comment>
<sequence length="319" mass="34209">MTIASPILASNGFQYAIEQSSVAGVLVCVALGVLSVIAWTVMITKFITLRRAEEENQKFLETFRTAGSPLEPFEKQVQPKGAPLFSVYAAGCRELCIHLLGSAERDELFGARVRSAERITPSQMEGIRTAMDRAVGEMALRLESRMNFLATAVSGAPFLGLLGTVWGVMDTFSGIADAGGGASLAEMAPGVSAALVTTVIGLLVAIPAMFGYNYLINHIKSMVMSLDHYAAELQTRFERRYVDYGRKLDSEIAAIAPDPTDVPVAQVAARRTKSRKTAAPPHQPSSSASETPSTEPEEPEDDFLNLGVGDDDPDARHSG</sequence>
<feature type="compositionally biased region" description="Low complexity" evidence="7">
    <location>
        <begin position="277"/>
        <end position="294"/>
    </location>
</feature>
<gene>
    <name evidence="10" type="ORF">G3M56_010130</name>
</gene>
<evidence type="ECO:0000256" key="5">
    <source>
        <dbReference type="ARBA" id="ARBA00023136"/>
    </source>
</evidence>
<dbReference type="KEGG" id="soa:G3M56_010130"/>
<evidence type="ECO:0000313" key="10">
    <source>
        <dbReference type="EMBL" id="QQL44250.1"/>
    </source>
</evidence>
<organism evidence="10 11">
    <name type="scientific">Sulfuriroseicoccus oceanibius</name>
    <dbReference type="NCBI Taxonomy" id="2707525"/>
    <lineage>
        <taxon>Bacteria</taxon>
        <taxon>Pseudomonadati</taxon>
        <taxon>Verrucomicrobiota</taxon>
        <taxon>Verrucomicrobiia</taxon>
        <taxon>Verrucomicrobiales</taxon>
        <taxon>Verrucomicrobiaceae</taxon>
        <taxon>Sulfuriroseicoccus</taxon>
    </lineage>
</organism>
<dbReference type="EMBL" id="CP066776">
    <property type="protein sequence ID" value="QQL44250.1"/>
    <property type="molecule type" value="Genomic_DNA"/>
</dbReference>
<feature type="transmembrane region" description="Helical" evidence="8">
    <location>
        <begin position="20"/>
        <end position="41"/>
    </location>
</feature>
<evidence type="ECO:0000256" key="1">
    <source>
        <dbReference type="ARBA" id="ARBA00004651"/>
    </source>
</evidence>
<dbReference type="AlphaFoldDB" id="A0A6B3L5G6"/>
<dbReference type="RefSeq" id="WP_164362332.1">
    <property type="nucleotide sequence ID" value="NZ_CP066776.1"/>
</dbReference>
<dbReference type="Pfam" id="PF01618">
    <property type="entry name" value="MotA_ExbB"/>
    <property type="match status" value="1"/>
</dbReference>
<comment type="subcellular location">
    <subcellularLocation>
        <location evidence="1">Cell membrane</location>
        <topology evidence="1">Multi-pass membrane protein</topology>
    </subcellularLocation>
    <subcellularLocation>
        <location evidence="6">Membrane</location>
        <topology evidence="6">Multi-pass membrane protein</topology>
    </subcellularLocation>
</comment>
<evidence type="ECO:0000256" key="4">
    <source>
        <dbReference type="ARBA" id="ARBA00022989"/>
    </source>
</evidence>
<evidence type="ECO:0000256" key="3">
    <source>
        <dbReference type="ARBA" id="ARBA00022692"/>
    </source>
</evidence>